<accession>A0A9D3AJP2</accession>
<protein>
    <submittedName>
        <fullName evidence="2">DUF4474 domain-containing protein</fullName>
    </submittedName>
</protein>
<organism evidence="2 3">
    <name type="scientific">Merdimonas faecis</name>
    <dbReference type="NCBI Taxonomy" id="1653435"/>
    <lineage>
        <taxon>Bacteria</taxon>
        <taxon>Bacillati</taxon>
        <taxon>Bacillota</taxon>
        <taxon>Clostridia</taxon>
        <taxon>Lachnospirales</taxon>
        <taxon>Lachnospiraceae</taxon>
        <taxon>Merdimonas</taxon>
    </lineage>
</organism>
<gene>
    <name evidence="2" type="ORF">K8V39_09070</name>
</gene>
<evidence type="ECO:0000259" key="1">
    <source>
        <dbReference type="Pfam" id="PF14751"/>
    </source>
</evidence>
<evidence type="ECO:0000313" key="2">
    <source>
        <dbReference type="EMBL" id="HJH50402.1"/>
    </source>
</evidence>
<proteinExistence type="predicted"/>
<dbReference type="Proteomes" id="UP000813420">
    <property type="component" value="Unassembled WGS sequence"/>
</dbReference>
<dbReference type="Pfam" id="PF14751">
    <property type="entry name" value="DUF4474"/>
    <property type="match status" value="1"/>
</dbReference>
<reference evidence="2" key="1">
    <citation type="journal article" date="2021" name="PeerJ">
        <title>Extensive microbial diversity within the chicken gut microbiome revealed by metagenomics and culture.</title>
        <authorList>
            <person name="Gilroy R."/>
            <person name="Ravi A."/>
            <person name="Getino M."/>
            <person name="Pursley I."/>
            <person name="Horton D.L."/>
            <person name="Alikhan N.F."/>
            <person name="Baker D."/>
            <person name="Gharbi K."/>
            <person name="Hall N."/>
            <person name="Watson M."/>
            <person name="Adriaenssens E.M."/>
            <person name="Foster-Nyarko E."/>
            <person name="Jarju S."/>
            <person name="Secka A."/>
            <person name="Antonio M."/>
            <person name="Oren A."/>
            <person name="Chaudhuri R.R."/>
            <person name="La Ragione R."/>
            <person name="Hildebrand F."/>
            <person name="Pallen M.J."/>
        </authorList>
    </citation>
    <scope>NUCLEOTIDE SEQUENCE</scope>
    <source>
        <strain evidence="2">USAMLcec4-12693</strain>
    </source>
</reference>
<feature type="domain" description="DUF4474" evidence="1">
    <location>
        <begin position="43"/>
        <end position="278"/>
    </location>
</feature>
<dbReference type="AlphaFoldDB" id="A0A9D3AJP2"/>
<dbReference type="InterPro" id="IPR029322">
    <property type="entry name" value="DUF4474"/>
</dbReference>
<comment type="caution">
    <text evidence="2">The sequence shown here is derived from an EMBL/GenBank/DDBJ whole genome shotgun (WGS) entry which is preliminary data.</text>
</comment>
<dbReference type="EMBL" id="DYXE01000078">
    <property type="protein sequence ID" value="HJH50402.1"/>
    <property type="molecule type" value="Genomic_DNA"/>
</dbReference>
<sequence length="305" mass="35891">MYVLFSIAIIILLAAALIFRFRRKRIICRILGLSVPEKVYRLNCLLAPFGFEYQISQDIFVTRLDAWQRDYGYRSLYDRASPLLGMVFDCEPVYFDYQGKTWLLEFWKGQYGINTGAEIGIYRADTLLSPAQRPYTLFHTVPDEELPVFELELVKGAGRRYRLLRRHWWLAGFCMGEFTSPELLCLRLAVTFHSGDMLEAFYQGLLEAGWCTEDICVCGRRISLSFYTPHTPQPRRLFPLLSAFSQCRNRLFLWIYCKVTAPFCFSLDQLLYLAEYLPFAFRHMICIQKKTGRRRKANDFSRKDR</sequence>
<dbReference type="RefSeq" id="WP_270645368.1">
    <property type="nucleotide sequence ID" value="NZ_DYXE01000078.1"/>
</dbReference>
<name>A0A9D3AJP2_9FIRM</name>
<reference evidence="2" key="2">
    <citation type="submission" date="2021-09" db="EMBL/GenBank/DDBJ databases">
        <authorList>
            <person name="Gilroy R."/>
        </authorList>
    </citation>
    <scope>NUCLEOTIDE SEQUENCE</scope>
    <source>
        <strain evidence="2">USAMLcec4-12693</strain>
    </source>
</reference>
<evidence type="ECO:0000313" key="3">
    <source>
        <dbReference type="Proteomes" id="UP000813420"/>
    </source>
</evidence>